<keyword evidence="1" id="KW-0472">Membrane</keyword>
<proteinExistence type="predicted"/>
<sequence length="137" mass="14977">MDSNSVSPKPVRFGTVLYAFVADLVLIVIFAAIGRASHQEESPIVNVLSTAWPFLVGAALSWIVGRVWRAPLRLWPHGVCLWLITLIAGILLRLVSGRTAEFSFIVVAAIVLAVFLLGHRVIVTVIANRKSRHQEAA</sequence>
<evidence type="ECO:0000313" key="2">
    <source>
        <dbReference type="EMBL" id="ABY23309.1"/>
    </source>
</evidence>
<keyword evidence="3" id="KW-1185">Reference proteome</keyword>
<dbReference type="RefSeq" id="WP_012244986.1">
    <property type="nucleotide sequence ID" value="NC_010168.1"/>
</dbReference>
<organism evidence="2 3">
    <name type="scientific">Renibacterium salmoninarum (strain ATCC 33209 / DSM 20767 / JCM 11484 / NBRC 15589 / NCIMB 2235)</name>
    <dbReference type="NCBI Taxonomy" id="288705"/>
    <lineage>
        <taxon>Bacteria</taxon>
        <taxon>Bacillati</taxon>
        <taxon>Actinomycetota</taxon>
        <taxon>Actinomycetes</taxon>
        <taxon>Micrococcales</taxon>
        <taxon>Micrococcaceae</taxon>
        <taxon>Renibacterium</taxon>
    </lineage>
</organism>
<feature type="transmembrane region" description="Helical" evidence="1">
    <location>
        <begin position="12"/>
        <end position="33"/>
    </location>
</feature>
<dbReference type="AlphaFoldDB" id="A9WR03"/>
<dbReference type="Proteomes" id="UP000002007">
    <property type="component" value="Chromosome"/>
</dbReference>
<feature type="transmembrane region" description="Helical" evidence="1">
    <location>
        <begin position="74"/>
        <end position="95"/>
    </location>
</feature>
<gene>
    <name evidence="2" type="ordered locus">RSal33209_1573</name>
</gene>
<protein>
    <submittedName>
        <fullName evidence="2">Putative integral membrane protein</fullName>
    </submittedName>
</protein>
<dbReference type="eggNOG" id="ENOG503310N">
    <property type="taxonomic scope" value="Bacteria"/>
</dbReference>
<keyword evidence="1" id="KW-1133">Transmembrane helix</keyword>
<feature type="transmembrane region" description="Helical" evidence="1">
    <location>
        <begin position="102"/>
        <end position="122"/>
    </location>
</feature>
<dbReference type="STRING" id="288705.RSal33209_1573"/>
<evidence type="ECO:0000313" key="3">
    <source>
        <dbReference type="Proteomes" id="UP000002007"/>
    </source>
</evidence>
<feature type="transmembrane region" description="Helical" evidence="1">
    <location>
        <begin position="45"/>
        <end position="68"/>
    </location>
</feature>
<reference evidence="3" key="1">
    <citation type="journal article" date="2008" name="J. Bacteriol.">
        <title>Genome sequence of the fish pathogen Renibacterium salmoninarum suggests reductive evolution away from an environmental Arthrobacter ancestor.</title>
        <authorList>
            <person name="Wiens G.D."/>
            <person name="Rockey D.D."/>
            <person name="Wu Z."/>
            <person name="Chang J."/>
            <person name="Levy R."/>
            <person name="Crane S."/>
            <person name="Chen D.S."/>
            <person name="Capri G.R."/>
            <person name="Burnett J.R."/>
            <person name="Sudheesh P.S."/>
            <person name="Schipma M.J."/>
            <person name="Burd H."/>
            <person name="Bhattacharyya A."/>
            <person name="Rhodes L.D."/>
            <person name="Kaul R."/>
            <person name="Strom M.S."/>
        </authorList>
    </citation>
    <scope>NUCLEOTIDE SEQUENCE [LARGE SCALE GENOMIC DNA]</scope>
    <source>
        <strain evidence="3">ATCC 33209 / DSM 20767 / JCM 11484 / NBRC 15589 / NCIMB 2235</strain>
    </source>
</reference>
<name>A9WR03_RENSM</name>
<keyword evidence="1" id="KW-0812">Transmembrane</keyword>
<dbReference type="Pfam" id="PF11255">
    <property type="entry name" value="DUF3054"/>
    <property type="match status" value="1"/>
</dbReference>
<dbReference type="InterPro" id="IPR021414">
    <property type="entry name" value="DUF3054"/>
</dbReference>
<accession>A9WR03</accession>
<dbReference type="EMBL" id="CP000910">
    <property type="protein sequence ID" value="ABY23309.1"/>
    <property type="molecule type" value="Genomic_DNA"/>
</dbReference>
<dbReference type="HOGENOM" id="CLU_089113_3_0_11"/>
<dbReference type="KEGG" id="rsa:RSal33209_1573"/>
<evidence type="ECO:0000256" key="1">
    <source>
        <dbReference type="SAM" id="Phobius"/>
    </source>
</evidence>